<proteinExistence type="predicted"/>
<evidence type="ECO:0000313" key="3">
    <source>
        <dbReference type="Proteomes" id="UP001150924"/>
    </source>
</evidence>
<organism evidence="2 3">
    <name type="scientific">Nannocystis pusilla</name>
    <dbReference type="NCBI Taxonomy" id="889268"/>
    <lineage>
        <taxon>Bacteria</taxon>
        <taxon>Pseudomonadati</taxon>
        <taxon>Myxococcota</taxon>
        <taxon>Polyangia</taxon>
        <taxon>Nannocystales</taxon>
        <taxon>Nannocystaceae</taxon>
        <taxon>Nannocystis</taxon>
    </lineage>
</organism>
<dbReference type="Proteomes" id="UP001150924">
    <property type="component" value="Unassembled WGS sequence"/>
</dbReference>
<dbReference type="AlphaFoldDB" id="A0A9X3ET66"/>
<keyword evidence="3" id="KW-1185">Reference proteome</keyword>
<dbReference type="RefSeq" id="WP_267771437.1">
    <property type="nucleotide sequence ID" value="NZ_JAPNKE010000002.1"/>
</dbReference>
<sequence>MSAPPPTPAQPPQLPPPTTAPQQAGFRPRLVPRPAAQEPVDALQPGRALTLLPRR</sequence>
<accession>A0A9X3ET66</accession>
<evidence type="ECO:0000313" key="2">
    <source>
        <dbReference type="EMBL" id="MCY1008820.1"/>
    </source>
</evidence>
<comment type="caution">
    <text evidence="2">The sequence shown here is derived from an EMBL/GenBank/DDBJ whole genome shotgun (WGS) entry which is preliminary data.</text>
</comment>
<protein>
    <submittedName>
        <fullName evidence="2">Uncharacterized protein</fullName>
    </submittedName>
</protein>
<reference evidence="2" key="1">
    <citation type="submission" date="2022-11" db="EMBL/GenBank/DDBJ databases">
        <title>Minimal conservation of predation-associated metabolite biosynthetic gene clusters underscores biosynthetic potential of Myxococcota including descriptions for ten novel species: Archangium lansinium sp. nov., Myxococcus landrumus sp. nov., Nannocystis bai.</title>
        <authorList>
            <person name="Ahearne A."/>
            <person name="Stevens C."/>
            <person name="Phillips K."/>
        </authorList>
    </citation>
    <scope>NUCLEOTIDE SEQUENCE</scope>
    <source>
        <strain evidence="2">Na p29</strain>
    </source>
</reference>
<gene>
    <name evidence="2" type="ORF">OV079_25340</name>
</gene>
<feature type="region of interest" description="Disordered" evidence="1">
    <location>
        <begin position="1"/>
        <end position="55"/>
    </location>
</feature>
<feature type="compositionally biased region" description="Pro residues" evidence="1">
    <location>
        <begin position="1"/>
        <end position="19"/>
    </location>
</feature>
<name>A0A9X3ET66_9BACT</name>
<evidence type="ECO:0000256" key="1">
    <source>
        <dbReference type="SAM" id="MobiDB-lite"/>
    </source>
</evidence>
<dbReference type="EMBL" id="JAPNKE010000002">
    <property type="protein sequence ID" value="MCY1008820.1"/>
    <property type="molecule type" value="Genomic_DNA"/>
</dbReference>